<comment type="caution">
    <text evidence="4">The sequence shown here is derived from an EMBL/GenBank/DDBJ whole genome shotgun (WGS) entry which is preliminary data.</text>
</comment>
<dbReference type="InterPro" id="IPR036873">
    <property type="entry name" value="Rhodanese-like_dom_sf"/>
</dbReference>
<feature type="domain" description="Rhodanese" evidence="3">
    <location>
        <begin position="21"/>
        <end position="139"/>
    </location>
</feature>
<evidence type="ECO:0000313" key="4">
    <source>
        <dbReference type="EMBL" id="KAF9456148.1"/>
    </source>
</evidence>
<reference evidence="4" key="1">
    <citation type="submission" date="2020-11" db="EMBL/GenBank/DDBJ databases">
        <authorList>
            <consortium name="DOE Joint Genome Institute"/>
            <person name="Ahrendt S."/>
            <person name="Riley R."/>
            <person name="Andreopoulos W."/>
            <person name="Labutti K."/>
            <person name="Pangilinan J."/>
            <person name="Ruiz-Duenas F.J."/>
            <person name="Barrasa J.M."/>
            <person name="Sanchez-Garcia M."/>
            <person name="Camarero S."/>
            <person name="Miyauchi S."/>
            <person name="Serrano A."/>
            <person name="Linde D."/>
            <person name="Babiker R."/>
            <person name="Drula E."/>
            <person name="Ayuso-Fernandez I."/>
            <person name="Pacheco R."/>
            <person name="Padilla G."/>
            <person name="Ferreira P."/>
            <person name="Barriuso J."/>
            <person name="Kellner H."/>
            <person name="Castanera R."/>
            <person name="Alfaro M."/>
            <person name="Ramirez L."/>
            <person name="Pisabarro A.G."/>
            <person name="Kuo A."/>
            <person name="Tritt A."/>
            <person name="Lipzen A."/>
            <person name="He G."/>
            <person name="Yan M."/>
            <person name="Ng V."/>
            <person name="Cullen D."/>
            <person name="Martin F."/>
            <person name="Rosso M.-N."/>
            <person name="Henrissat B."/>
            <person name="Hibbett D."/>
            <person name="Martinez A.T."/>
            <person name="Grigoriev I.V."/>
        </authorList>
    </citation>
    <scope>NUCLEOTIDE SEQUENCE</scope>
    <source>
        <strain evidence="4">CBS 247.69</strain>
    </source>
</reference>
<accession>A0A9P5XSP9</accession>
<evidence type="ECO:0000256" key="1">
    <source>
        <dbReference type="ARBA" id="ARBA00022679"/>
    </source>
</evidence>
<sequence>MSSGSTPLLLSPSQVHNLTRSNKPVAFLDASWVMPNSSRKPYNEFLAKRIPGAQFLDVDEVSSPHPLGLKHMMPTGRVFADACEAFGIEPSSHVVIYDTSGVFSSPRALFMFRTFGHSNSSIINGGLPAWMDLGLPVESGPLTKTRTVRYETPLLDTEALRNYDEIVANSQEPSTSSRTSLVLDARARGRYLGQEPEPRPGLASGHIPRSLSLPFNLFLKKNAAKDGTEFTTLLPEPDLKVALADAIGAEHTTHIMQGLMPVITSCGSGMTAAVLWLGLKCLGVEKVSLYDESWTGYAMRPTSKIETINT</sequence>
<dbReference type="CDD" id="cd01448">
    <property type="entry name" value="TST_Repeat_1"/>
    <property type="match status" value="1"/>
</dbReference>
<name>A0A9P5XSP9_9AGAR</name>
<dbReference type="Pfam" id="PF00581">
    <property type="entry name" value="Rhodanese"/>
    <property type="match status" value="2"/>
</dbReference>
<dbReference type="EMBL" id="MU150452">
    <property type="protein sequence ID" value="KAF9456148.1"/>
    <property type="molecule type" value="Genomic_DNA"/>
</dbReference>
<feature type="domain" description="Rhodanese" evidence="3">
    <location>
        <begin position="176"/>
        <end position="306"/>
    </location>
</feature>
<gene>
    <name evidence="4" type="ORF">BDZ94DRAFT_1315422</name>
</gene>
<dbReference type="OrthoDB" id="270167at2759"/>
<evidence type="ECO:0000256" key="2">
    <source>
        <dbReference type="ARBA" id="ARBA00022737"/>
    </source>
</evidence>
<dbReference type="SUPFAM" id="SSF52821">
    <property type="entry name" value="Rhodanese/Cell cycle control phosphatase"/>
    <property type="match status" value="2"/>
</dbReference>
<dbReference type="PROSITE" id="PS50206">
    <property type="entry name" value="RHODANESE_3"/>
    <property type="match status" value="2"/>
</dbReference>
<dbReference type="GO" id="GO:0005739">
    <property type="term" value="C:mitochondrion"/>
    <property type="evidence" value="ECO:0007669"/>
    <property type="project" value="TreeGrafter"/>
</dbReference>
<proteinExistence type="predicted"/>
<dbReference type="PANTHER" id="PTHR11364:SF27">
    <property type="entry name" value="SULFURTRANSFERASE"/>
    <property type="match status" value="1"/>
</dbReference>
<organism evidence="4 5">
    <name type="scientific">Collybia nuda</name>
    <dbReference type="NCBI Taxonomy" id="64659"/>
    <lineage>
        <taxon>Eukaryota</taxon>
        <taxon>Fungi</taxon>
        <taxon>Dikarya</taxon>
        <taxon>Basidiomycota</taxon>
        <taxon>Agaricomycotina</taxon>
        <taxon>Agaricomycetes</taxon>
        <taxon>Agaricomycetidae</taxon>
        <taxon>Agaricales</taxon>
        <taxon>Tricholomatineae</taxon>
        <taxon>Clitocybaceae</taxon>
        <taxon>Collybia</taxon>
    </lineage>
</organism>
<dbReference type="PANTHER" id="PTHR11364">
    <property type="entry name" value="THIOSULFATE SULFERTANSFERASE"/>
    <property type="match status" value="1"/>
</dbReference>
<dbReference type="Proteomes" id="UP000807353">
    <property type="component" value="Unassembled WGS sequence"/>
</dbReference>
<protein>
    <submittedName>
        <fullName evidence="4">Rhodanese-like domain-containing protein</fullName>
    </submittedName>
</protein>
<dbReference type="InterPro" id="IPR001763">
    <property type="entry name" value="Rhodanese-like_dom"/>
</dbReference>
<evidence type="ECO:0000313" key="5">
    <source>
        <dbReference type="Proteomes" id="UP000807353"/>
    </source>
</evidence>
<dbReference type="AlphaFoldDB" id="A0A9P5XSP9"/>
<dbReference type="InterPro" id="IPR045078">
    <property type="entry name" value="TST/MPST-like"/>
</dbReference>
<dbReference type="SMART" id="SM00450">
    <property type="entry name" value="RHOD"/>
    <property type="match status" value="2"/>
</dbReference>
<dbReference type="GO" id="GO:0004792">
    <property type="term" value="F:thiosulfate-cyanide sulfurtransferase activity"/>
    <property type="evidence" value="ECO:0007669"/>
    <property type="project" value="TreeGrafter"/>
</dbReference>
<dbReference type="Gene3D" id="3.40.250.10">
    <property type="entry name" value="Rhodanese-like domain"/>
    <property type="match status" value="2"/>
</dbReference>
<keyword evidence="5" id="KW-1185">Reference proteome</keyword>
<evidence type="ECO:0000259" key="3">
    <source>
        <dbReference type="PROSITE" id="PS50206"/>
    </source>
</evidence>
<keyword evidence="1" id="KW-0808">Transferase</keyword>
<dbReference type="CDD" id="cd01449">
    <property type="entry name" value="TST_Repeat_2"/>
    <property type="match status" value="1"/>
</dbReference>
<keyword evidence="2" id="KW-0677">Repeat</keyword>